<organism evidence="2">
    <name type="scientific">Puccinia triticina (isolate 1-1 / race 1 (BBBD))</name>
    <name type="common">Brown leaf rust fungus</name>
    <dbReference type="NCBI Taxonomy" id="630390"/>
    <lineage>
        <taxon>Eukaryota</taxon>
        <taxon>Fungi</taxon>
        <taxon>Dikarya</taxon>
        <taxon>Basidiomycota</taxon>
        <taxon>Pucciniomycotina</taxon>
        <taxon>Pucciniomycetes</taxon>
        <taxon>Pucciniales</taxon>
        <taxon>Pucciniaceae</taxon>
        <taxon>Puccinia</taxon>
    </lineage>
</organism>
<dbReference type="Proteomes" id="UP000005240">
    <property type="component" value="Unassembled WGS sequence"/>
</dbReference>
<name>A0A0C4EVY2_PUCT1</name>
<reference evidence="2" key="2">
    <citation type="submission" date="2016-05" db="EMBL/GenBank/DDBJ databases">
        <title>Comparative analysis highlights variable genome content of wheat rusts and divergence of the mating loci.</title>
        <authorList>
            <person name="Cuomo C.A."/>
            <person name="Bakkeren G."/>
            <person name="Szabo L."/>
            <person name="Khalil H."/>
            <person name="Joly D."/>
            <person name="Goldberg J."/>
            <person name="Young S."/>
            <person name="Zeng Q."/>
            <person name="Fellers J."/>
        </authorList>
    </citation>
    <scope>NUCLEOTIDE SEQUENCE [LARGE SCALE GENOMIC DNA]</scope>
    <source>
        <strain evidence="2">1-1 BBBD Race 1</strain>
    </source>
</reference>
<feature type="compositionally biased region" description="Polar residues" evidence="1">
    <location>
        <begin position="479"/>
        <end position="492"/>
    </location>
</feature>
<dbReference type="AlphaFoldDB" id="A0A0C4EVY2"/>
<evidence type="ECO:0000313" key="3">
    <source>
        <dbReference type="EnsemblFungi" id="PTTG_04968-t43_1-p1"/>
    </source>
</evidence>
<dbReference type="VEuPathDB" id="FungiDB:PTTG_04968"/>
<proteinExistence type="predicted"/>
<dbReference type="EMBL" id="ADAS02000928">
    <property type="protein sequence ID" value="OAV86641.1"/>
    <property type="molecule type" value="Genomic_DNA"/>
</dbReference>
<evidence type="ECO:0000256" key="1">
    <source>
        <dbReference type="SAM" id="MobiDB-lite"/>
    </source>
</evidence>
<evidence type="ECO:0000313" key="2">
    <source>
        <dbReference type="EMBL" id="OAV86641.1"/>
    </source>
</evidence>
<sequence length="696" mass="78755">MVNRPTYVCCCEHFGCNTMQHEEEGRGIVPGRVLAKRAFENHQLQVNLQTSRAHSENAMRLLDQSPVGPADLRKDQASPLQSSSVQAAIPQRPATDEIFLEESLLLFNQLSKSGAVDFLKAAWSNVVLLGKIWSSKFSKNIDTNQIVQNIPKTQEAVFHRLGLNPDLISQVCYRRCFKLYPLLSVHGRGKQCTKPFLSPKQGYCKWAESQNLSPTCDEDLYKVNKSGHETPVRTFTYVSLKSWLQRRLAEPGFEAFLEASLSANNRTEDQPMEDVWHGRIWREFPTRTKAQGITHNLLETWYSAYISTGSALREAQIFANIPVWGPLLWPPIGCTERKQFAKRKGTRWSVLNELPYWRPIQHCLIELMHALVLGDLKDHSIQFLSFPAAGAQLKSMQELDEAWQNNNSYREPPFNERFQISRKSTGKSKLAQSSAETPTAKRRIKRSHQSTSQLGAESSVPACNPPQVNCSGSAIKGSQPGSDSSSTHSYSLRQRKKVLSNTYEEDVSGSDDDCQSDHTVRGPHWSAQALAGEDQDRPRLLPEELDVVRRTILHTVLPSWVDRVPQNLGSASHGSLKAAEWLIPYKVYYTVALIPLWVWSSAINSGMGPRTGEWDVAEAPHKPPPCTEINRKVFTARKDHEGNSMVEFYLGKDQRFGQIEQIFQSDQTPEKSWVIVNPFKELQRDQDPYGDYPDLN</sequence>
<feature type="compositionally biased region" description="Acidic residues" evidence="1">
    <location>
        <begin position="503"/>
        <end position="514"/>
    </location>
</feature>
<reference evidence="3 4" key="3">
    <citation type="journal article" date="2017" name="G3 (Bethesda)">
        <title>Comparative analysis highlights variable genome content of wheat rusts and divergence of the mating loci.</title>
        <authorList>
            <person name="Cuomo C.A."/>
            <person name="Bakkeren G."/>
            <person name="Khalil H.B."/>
            <person name="Panwar V."/>
            <person name="Joly D."/>
            <person name="Linning R."/>
            <person name="Sakthikumar S."/>
            <person name="Song X."/>
            <person name="Adiconis X."/>
            <person name="Fan L."/>
            <person name="Goldberg J.M."/>
            <person name="Levin J.Z."/>
            <person name="Young S."/>
            <person name="Zeng Q."/>
            <person name="Anikster Y."/>
            <person name="Bruce M."/>
            <person name="Wang M."/>
            <person name="Yin C."/>
            <person name="McCallum B."/>
            <person name="Szabo L.J."/>
            <person name="Hulbert S."/>
            <person name="Chen X."/>
            <person name="Fellers J.P."/>
        </authorList>
    </citation>
    <scope>NUCLEOTIDE SEQUENCE</scope>
    <source>
        <strain evidence="4">Isolate 1-1 / race 1 (BBBD)</strain>
        <strain evidence="3">isolate 1-1 / race 1 (BBBD)</strain>
    </source>
</reference>
<reference evidence="2" key="1">
    <citation type="submission" date="2009-11" db="EMBL/GenBank/DDBJ databases">
        <authorList>
            <consortium name="The Broad Institute Genome Sequencing Platform"/>
            <person name="Ward D."/>
            <person name="Feldgarden M."/>
            <person name="Earl A."/>
            <person name="Young S.K."/>
            <person name="Zeng Q."/>
            <person name="Koehrsen M."/>
            <person name="Alvarado L."/>
            <person name="Berlin A."/>
            <person name="Bochicchio J."/>
            <person name="Borenstein D."/>
            <person name="Chapman S.B."/>
            <person name="Chen Z."/>
            <person name="Engels R."/>
            <person name="Freedman E."/>
            <person name="Gellesch M."/>
            <person name="Goldberg J."/>
            <person name="Griggs A."/>
            <person name="Gujja S."/>
            <person name="Heilman E."/>
            <person name="Heiman D."/>
            <person name="Hepburn T."/>
            <person name="Howarth C."/>
            <person name="Jen D."/>
            <person name="Larson L."/>
            <person name="Lewis B."/>
            <person name="Mehta T."/>
            <person name="Park D."/>
            <person name="Pearson M."/>
            <person name="Roberts A."/>
            <person name="Saif S."/>
            <person name="Shea T."/>
            <person name="Shenoy N."/>
            <person name="Sisk P."/>
            <person name="Stolte C."/>
            <person name="Sykes S."/>
            <person name="Thomson T."/>
            <person name="Walk T."/>
            <person name="White J."/>
            <person name="Yandava C."/>
            <person name="Izard J."/>
            <person name="Baranova O.V."/>
            <person name="Blanton J.M."/>
            <person name="Tanner A.C."/>
            <person name="Dewhirst F.E."/>
            <person name="Haas B."/>
            <person name="Nusbaum C."/>
            <person name="Birren B."/>
        </authorList>
    </citation>
    <scope>NUCLEOTIDE SEQUENCE [LARGE SCALE GENOMIC DNA]</scope>
    <source>
        <strain evidence="2">1-1 BBBD Race 1</strain>
    </source>
</reference>
<evidence type="ECO:0000313" key="4">
    <source>
        <dbReference type="Proteomes" id="UP000005240"/>
    </source>
</evidence>
<dbReference type="EnsemblFungi" id="PTTG_04968-t43_1">
    <property type="protein sequence ID" value="PTTG_04968-t43_1-p1"/>
    <property type="gene ID" value="PTTG_04968"/>
</dbReference>
<keyword evidence="4" id="KW-1185">Reference proteome</keyword>
<feature type="region of interest" description="Disordered" evidence="1">
    <location>
        <begin position="406"/>
        <end position="521"/>
    </location>
</feature>
<reference evidence="3" key="4">
    <citation type="submission" date="2025-05" db="UniProtKB">
        <authorList>
            <consortium name="EnsemblFungi"/>
        </authorList>
    </citation>
    <scope>IDENTIFICATION</scope>
    <source>
        <strain evidence="3">isolate 1-1 / race 1 (BBBD)</strain>
    </source>
</reference>
<protein>
    <submittedName>
        <fullName evidence="2 3">Uncharacterized protein</fullName>
    </submittedName>
</protein>
<gene>
    <name evidence="2" type="ORF">PTTG_04968</name>
</gene>
<dbReference type="OrthoDB" id="3247418at2759"/>
<accession>A0A0C4EVY2</accession>